<evidence type="ECO:0000313" key="1">
    <source>
        <dbReference type="EMBL" id="EHL30451.1"/>
    </source>
</evidence>
<protein>
    <submittedName>
        <fullName evidence="1">Uncharacterized protein</fullName>
    </submittedName>
</protein>
<gene>
    <name evidence="1" type="ORF">LDG_7552</name>
</gene>
<accession>G9EQK5</accession>
<dbReference type="InParanoid" id="G9EQK5"/>
<sequence>MQKNTLAAVFLVTLLCSVLFGKLEYQLHRYLKKLLKKIMRLHHAKEHSIVPA</sequence>
<dbReference type="Proteomes" id="UP000002770">
    <property type="component" value="Unassembled WGS sequence"/>
</dbReference>
<name>G9EQK5_9GAMM</name>
<proteinExistence type="predicted"/>
<dbReference type="HOGENOM" id="CLU_3081284_0_0_6"/>
<organism evidence="1 2">
    <name type="scientific">Legionella drancourtii LLAP12</name>
    <dbReference type="NCBI Taxonomy" id="658187"/>
    <lineage>
        <taxon>Bacteria</taxon>
        <taxon>Pseudomonadati</taxon>
        <taxon>Pseudomonadota</taxon>
        <taxon>Gammaproteobacteria</taxon>
        <taxon>Legionellales</taxon>
        <taxon>Legionellaceae</taxon>
        <taxon>Legionella</taxon>
    </lineage>
</organism>
<keyword evidence="2" id="KW-1185">Reference proteome</keyword>
<dbReference type="AlphaFoldDB" id="G9EQK5"/>
<dbReference type="EMBL" id="JH413830">
    <property type="protein sequence ID" value="EHL30451.1"/>
    <property type="molecule type" value="Genomic_DNA"/>
</dbReference>
<reference evidence="1 2" key="1">
    <citation type="journal article" date="2011" name="BMC Genomics">
        <title>Insight into cross-talk between intra-amoebal pathogens.</title>
        <authorList>
            <person name="Gimenez G."/>
            <person name="Bertelli C."/>
            <person name="Moliner C."/>
            <person name="Robert C."/>
            <person name="Raoult D."/>
            <person name="Fournier P.E."/>
            <person name="Greub G."/>
        </authorList>
    </citation>
    <scope>NUCLEOTIDE SEQUENCE [LARGE SCALE GENOMIC DNA]</scope>
    <source>
        <strain evidence="1 2">LLAP12</strain>
    </source>
</reference>
<evidence type="ECO:0000313" key="2">
    <source>
        <dbReference type="Proteomes" id="UP000002770"/>
    </source>
</evidence>